<dbReference type="AlphaFoldDB" id="A0A556V953"/>
<name>A0A556V953_BAGYA</name>
<protein>
    <submittedName>
        <fullName evidence="1">Uncharacterized protein</fullName>
    </submittedName>
</protein>
<reference evidence="1 2" key="1">
    <citation type="journal article" date="2019" name="Genome Biol. Evol.">
        <title>Whole-Genome Sequencing of the Giant Devil Catfish, Bagarius yarrelli.</title>
        <authorList>
            <person name="Jiang W."/>
            <person name="Lv Y."/>
            <person name="Cheng L."/>
            <person name="Yang K."/>
            <person name="Chao B."/>
            <person name="Wang X."/>
            <person name="Li Y."/>
            <person name="Pan X."/>
            <person name="You X."/>
            <person name="Zhang Y."/>
            <person name="Yang J."/>
            <person name="Li J."/>
            <person name="Zhang X."/>
            <person name="Liu S."/>
            <person name="Sun C."/>
            <person name="Yang J."/>
            <person name="Shi Q."/>
        </authorList>
    </citation>
    <scope>NUCLEOTIDE SEQUENCE [LARGE SCALE GENOMIC DNA]</scope>
    <source>
        <strain evidence="1">JWS20170419001</strain>
        <tissue evidence="1">Muscle</tissue>
    </source>
</reference>
<organism evidence="1 2">
    <name type="scientific">Bagarius yarrelli</name>
    <name type="common">Goonch</name>
    <name type="synonym">Bagrus yarrelli</name>
    <dbReference type="NCBI Taxonomy" id="175774"/>
    <lineage>
        <taxon>Eukaryota</taxon>
        <taxon>Metazoa</taxon>
        <taxon>Chordata</taxon>
        <taxon>Craniata</taxon>
        <taxon>Vertebrata</taxon>
        <taxon>Euteleostomi</taxon>
        <taxon>Actinopterygii</taxon>
        <taxon>Neopterygii</taxon>
        <taxon>Teleostei</taxon>
        <taxon>Ostariophysi</taxon>
        <taxon>Siluriformes</taxon>
        <taxon>Sisoridae</taxon>
        <taxon>Sisorinae</taxon>
        <taxon>Bagarius</taxon>
    </lineage>
</organism>
<accession>A0A556V953</accession>
<keyword evidence="2" id="KW-1185">Reference proteome</keyword>
<gene>
    <name evidence="1" type="ORF">Baya_14489</name>
</gene>
<dbReference type="Proteomes" id="UP000319801">
    <property type="component" value="Unassembled WGS sequence"/>
</dbReference>
<evidence type="ECO:0000313" key="2">
    <source>
        <dbReference type="Proteomes" id="UP000319801"/>
    </source>
</evidence>
<sequence length="197" mass="22140">MLIEMFFSDMLVATGGLARWPFLYCAQTERPERRTERSLPHAVLCSLGHGTTAIPAEIRVTHTVSSFMFRVCGGQDSFPPANRTLLTAENTQRPTSGEGDAHTRQKQQEWKAMLWGDGLMFQFEADRQYILKKLNEAKHICKSNICEVVKLLINGTRPPFSSFFNSSSSYPPITLPHVDSSTAPNLSIFQIFPLSPF</sequence>
<comment type="caution">
    <text evidence="1">The sequence shown here is derived from an EMBL/GenBank/DDBJ whole genome shotgun (WGS) entry which is preliminary data.</text>
</comment>
<proteinExistence type="predicted"/>
<dbReference type="EMBL" id="VCAZ01000167">
    <property type="protein sequence ID" value="TTB27311.1"/>
    <property type="molecule type" value="Genomic_DNA"/>
</dbReference>
<evidence type="ECO:0000313" key="1">
    <source>
        <dbReference type="EMBL" id="TTB27311.1"/>
    </source>
</evidence>